<keyword evidence="3" id="KW-1185">Reference proteome</keyword>
<dbReference type="InParanoid" id="A0A804IYB8"/>
<dbReference type="Gramene" id="Ma04_t37960.1">
    <property type="protein sequence ID" value="Ma04_p37960.1"/>
    <property type="gene ID" value="Ma04_g37960"/>
</dbReference>
<dbReference type="InterPro" id="IPR014756">
    <property type="entry name" value="Ig_E-set"/>
</dbReference>
<dbReference type="EnsemblPlants" id="Ma04_t37960.1">
    <property type="protein sequence ID" value="Ma04_p37960.1"/>
    <property type="gene ID" value="Ma04_g37960"/>
</dbReference>
<dbReference type="EMBL" id="HG996469">
    <property type="protein sequence ID" value="CAG1844604.1"/>
    <property type="molecule type" value="Genomic_DNA"/>
</dbReference>
<reference evidence="1" key="1">
    <citation type="submission" date="2021-03" db="EMBL/GenBank/DDBJ databases">
        <authorList>
            <consortium name="Genoscope - CEA"/>
            <person name="William W."/>
        </authorList>
    </citation>
    <scope>NUCLEOTIDE SEQUENCE</scope>
    <source>
        <strain evidence="1">Doubled-haploid Pahang</strain>
    </source>
</reference>
<evidence type="ECO:0000313" key="1">
    <source>
        <dbReference type="EMBL" id="CAG1844604.1"/>
    </source>
</evidence>
<evidence type="ECO:0000313" key="2">
    <source>
        <dbReference type="EnsemblPlants" id="Ma04_p37960.1"/>
    </source>
</evidence>
<gene>
    <name evidence="1" type="ORF">GSMUA_143990.1</name>
</gene>
<dbReference type="Proteomes" id="UP000012960">
    <property type="component" value="Unplaced"/>
</dbReference>
<evidence type="ECO:0000313" key="3">
    <source>
        <dbReference type="Proteomes" id="UP000012960"/>
    </source>
</evidence>
<organism evidence="2 3">
    <name type="scientific">Musa acuminata subsp. malaccensis</name>
    <name type="common">Wild banana</name>
    <name type="synonym">Musa malaccensis</name>
    <dbReference type="NCBI Taxonomy" id="214687"/>
    <lineage>
        <taxon>Eukaryota</taxon>
        <taxon>Viridiplantae</taxon>
        <taxon>Streptophyta</taxon>
        <taxon>Embryophyta</taxon>
        <taxon>Tracheophyta</taxon>
        <taxon>Spermatophyta</taxon>
        <taxon>Magnoliopsida</taxon>
        <taxon>Liliopsida</taxon>
        <taxon>Zingiberales</taxon>
        <taxon>Musaceae</taxon>
        <taxon>Musa</taxon>
    </lineage>
</organism>
<reference evidence="2" key="2">
    <citation type="submission" date="2021-05" db="UniProtKB">
        <authorList>
            <consortium name="EnsemblPlants"/>
        </authorList>
    </citation>
    <scope>IDENTIFICATION</scope>
    <source>
        <strain evidence="2">subsp. malaccensis</strain>
    </source>
</reference>
<protein>
    <submittedName>
        <fullName evidence="1">(wild Malaysian banana) hypothetical protein</fullName>
    </submittedName>
</protein>
<sequence length="57" mass="6554">MFTKKLIDLCKKTSCPVSAGDFVLSHQQTFTIIYPTGFIYTYTEANRTWEAADLHHL</sequence>
<proteinExistence type="predicted"/>
<dbReference type="AlphaFoldDB" id="A0A804IYB8"/>
<dbReference type="SUPFAM" id="SSF81296">
    <property type="entry name" value="E set domains"/>
    <property type="match status" value="1"/>
</dbReference>
<accession>A0A804IYB8</accession>
<name>A0A804IYB8_MUSAM</name>